<keyword evidence="17 22" id="KW-0472">Membrane</keyword>
<dbReference type="KEGG" id="bna:106441184"/>
<dbReference type="GO" id="GO:0004674">
    <property type="term" value="F:protein serine/threonine kinase activity"/>
    <property type="evidence" value="ECO:0007669"/>
    <property type="project" value="UniProtKB-KW"/>
</dbReference>
<dbReference type="InterPro" id="IPR003591">
    <property type="entry name" value="Leu-rich_rpt_typical-subtyp"/>
</dbReference>
<keyword evidence="7" id="KW-0597">Phosphoprotein</keyword>
<evidence type="ECO:0000256" key="8">
    <source>
        <dbReference type="ARBA" id="ARBA00022614"/>
    </source>
</evidence>
<dbReference type="SMR" id="A0A816J7B0"/>
<dbReference type="Gene3D" id="3.80.10.10">
    <property type="entry name" value="Ribonuclease Inhibitor"/>
    <property type="match status" value="3"/>
</dbReference>
<feature type="chain" id="PRO_5032871367" description="non-specific serine/threonine protein kinase" evidence="23">
    <location>
        <begin position="22"/>
        <end position="1013"/>
    </location>
</feature>
<dbReference type="InterPro" id="IPR055414">
    <property type="entry name" value="LRR_R13L4/SHOC2-like"/>
</dbReference>
<dbReference type="PANTHER" id="PTHR48053">
    <property type="entry name" value="LEUCINE RICH REPEAT FAMILY PROTEIN, EXPRESSED"/>
    <property type="match status" value="1"/>
</dbReference>
<evidence type="ECO:0000256" key="15">
    <source>
        <dbReference type="ARBA" id="ARBA00022840"/>
    </source>
</evidence>
<evidence type="ECO:0000256" key="12">
    <source>
        <dbReference type="ARBA" id="ARBA00022737"/>
    </source>
</evidence>
<comment type="catalytic activity">
    <reaction evidence="21">
        <text>L-seryl-[protein] + ATP = O-phospho-L-seryl-[protein] + ADP + H(+)</text>
        <dbReference type="Rhea" id="RHEA:17989"/>
        <dbReference type="Rhea" id="RHEA-COMP:9863"/>
        <dbReference type="Rhea" id="RHEA-COMP:11604"/>
        <dbReference type="ChEBI" id="CHEBI:15378"/>
        <dbReference type="ChEBI" id="CHEBI:29999"/>
        <dbReference type="ChEBI" id="CHEBI:30616"/>
        <dbReference type="ChEBI" id="CHEBI:83421"/>
        <dbReference type="ChEBI" id="CHEBI:456216"/>
        <dbReference type="EC" id="2.7.11.1"/>
    </reaction>
</comment>
<dbReference type="GO" id="GO:0005886">
    <property type="term" value="C:plasma membrane"/>
    <property type="evidence" value="ECO:0007669"/>
    <property type="project" value="UniProtKB-SubCell"/>
</dbReference>
<dbReference type="InterPro" id="IPR051716">
    <property type="entry name" value="Plant_RL_S/T_kinase"/>
</dbReference>
<keyword evidence="14" id="KW-0418">Kinase</keyword>
<reference evidence="25" key="1">
    <citation type="submission" date="2021-01" db="EMBL/GenBank/DDBJ databases">
        <authorList>
            <consortium name="Genoscope - CEA"/>
            <person name="William W."/>
        </authorList>
    </citation>
    <scope>NUCLEOTIDE SEQUENCE</scope>
</reference>
<evidence type="ECO:0000256" key="16">
    <source>
        <dbReference type="ARBA" id="ARBA00022989"/>
    </source>
</evidence>
<dbReference type="SUPFAM" id="SSF56112">
    <property type="entry name" value="Protein kinase-like (PK-like)"/>
    <property type="match status" value="1"/>
</dbReference>
<evidence type="ECO:0000256" key="3">
    <source>
        <dbReference type="ARBA" id="ARBA00008684"/>
    </source>
</evidence>
<dbReference type="InterPro" id="IPR032675">
    <property type="entry name" value="LRR_dom_sf"/>
</dbReference>
<dbReference type="FunFam" id="1.10.510.10:FF:000358">
    <property type="entry name" value="Putative leucine-rich repeat receptor-like serine/threonine-protein kinase"/>
    <property type="match status" value="1"/>
</dbReference>
<keyword evidence="8" id="KW-0433">Leucine-rich repeat</keyword>
<name>A0A816J7B0_BRANA</name>
<dbReference type="Gene3D" id="1.10.510.10">
    <property type="entry name" value="Transferase(Phosphotransferase) domain 1"/>
    <property type="match status" value="1"/>
</dbReference>
<dbReference type="FunFam" id="3.80.10.10:FF:000129">
    <property type="entry name" value="Leucine-rich repeat receptor-like kinase"/>
    <property type="match status" value="1"/>
</dbReference>
<keyword evidence="10 22" id="KW-0812">Transmembrane</keyword>
<protein>
    <recommendedName>
        <fullName evidence="4">non-specific serine/threonine protein kinase</fullName>
        <ecNumber evidence="4">2.7.11.1</ecNumber>
    </recommendedName>
</protein>
<evidence type="ECO:0000256" key="1">
    <source>
        <dbReference type="ARBA" id="ARBA00004162"/>
    </source>
</evidence>
<keyword evidence="11 23" id="KW-0732">Signal</keyword>
<evidence type="ECO:0000256" key="14">
    <source>
        <dbReference type="ARBA" id="ARBA00022777"/>
    </source>
</evidence>
<dbReference type="Pfam" id="PF08263">
    <property type="entry name" value="LRRNT_2"/>
    <property type="match status" value="1"/>
</dbReference>
<evidence type="ECO:0000256" key="20">
    <source>
        <dbReference type="ARBA" id="ARBA00047899"/>
    </source>
</evidence>
<evidence type="ECO:0000256" key="19">
    <source>
        <dbReference type="ARBA" id="ARBA00023180"/>
    </source>
</evidence>
<evidence type="ECO:0000256" key="13">
    <source>
        <dbReference type="ARBA" id="ARBA00022741"/>
    </source>
</evidence>
<evidence type="ECO:0000256" key="6">
    <source>
        <dbReference type="ARBA" id="ARBA00022527"/>
    </source>
</evidence>
<evidence type="ECO:0000313" key="25">
    <source>
        <dbReference type="EMBL" id="CAF1817533.1"/>
    </source>
</evidence>
<feature type="signal peptide" evidence="23">
    <location>
        <begin position="1"/>
        <end position="21"/>
    </location>
</feature>
<comment type="catalytic activity">
    <reaction evidence="20">
        <text>L-threonyl-[protein] + ATP = O-phospho-L-threonyl-[protein] + ADP + H(+)</text>
        <dbReference type="Rhea" id="RHEA:46608"/>
        <dbReference type="Rhea" id="RHEA-COMP:11060"/>
        <dbReference type="Rhea" id="RHEA-COMP:11605"/>
        <dbReference type="ChEBI" id="CHEBI:15378"/>
        <dbReference type="ChEBI" id="CHEBI:30013"/>
        <dbReference type="ChEBI" id="CHEBI:30616"/>
        <dbReference type="ChEBI" id="CHEBI:61977"/>
        <dbReference type="ChEBI" id="CHEBI:456216"/>
        <dbReference type="EC" id="2.7.11.1"/>
    </reaction>
</comment>
<dbReference type="PROSITE" id="PS00108">
    <property type="entry name" value="PROTEIN_KINASE_ST"/>
    <property type="match status" value="1"/>
</dbReference>
<dbReference type="Pfam" id="PF23598">
    <property type="entry name" value="LRR_14"/>
    <property type="match status" value="2"/>
</dbReference>
<dbReference type="SMART" id="SM00369">
    <property type="entry name" value="LRR_TYP"/>
    <property type="match status" value="7"/>
</dbReference>
<keyword evidence="5" id="KW-1003">Cell membrane</keyword>
<dbReference type="GO" id="GO:0005524">
    <property type="term" value="F:ATP binding"/>
    <property type="evidence" value="ECO:0007669"/>
    <property type="project" value="UniProtKB-KW"/>
</dbReference>
<accession>A0A816J7B0</accession>
<dbReference type="InterPro" id="IPR013210">
    <property type="entry name" value="LRR_N_plant-typ"/>
</dbReference>
<dbReference type="EC" id="2.7.11.1" evidence="4"/>
<dbReference type="InterPro" id="IPR008271">
    <property type="entry name" value="Ser/Thr_kinase_AS"/>
</dbReference>
<evidence type="ECO:0000256" key="9">
    <source>
        <dbReference type="ARBA" id="ARBA00022679"/>
    </source>
</evidence>
<dbReference type="AlphaFoldDB" id="A0A816J7B0"/>
<dbReference type="InterPro" id="IPR001611">
    <property type="entry name" value="Leu-rich_rpt"/>
</dbReference>
<evidence type="ECO:0000256" key="2">
    <source>
        <dbReference type="ARBA" id="ARBA00004479"/>
    </source>
</evidence>
<dbReference type="EMBL" id="HG994368">
    <property type="protein sequence ID" value="CAF1817533.1"/>
    <property type="molecule type" value="Genomic_DNA"/>
</dbReference>
<evidence type="ECO:0000259" key="24">
    <source>
        <dbReference type="PROSITE" id="PS50011"/>
    </source>
</evidence>
<organism evidence="25">
    <name type="scientific">Brassica napus</name>
    <name type="common">Rape</name>
    <dbReference type="NCBI Taxonomy" id="3708"/>
    <lineage>
        <taxon>Eukaryota</taxon>
        <taxon>Viridiplantae</taxon>
        <taxon>Streptophyta</taxon>
        <taxon>Embryophyta</taxon>
        <taxon>Tracheophyta</taxon>
        <taxon>Spermatophyta</taxon>
        <taxon>Magnoliopsida</taxon>
        <taxon>eudicotyledons</taxon>
        <taxon>Gunneridae</taxon>
        <taxon>Pentapetalae</taxon>
        <taxon>rosids</taxon>
        <taxon>malvids</taxon>
        <taxon>Brassicales</taxon>
        <taxon>Brassicaceae</taxon>
        <taxon>Brassiceae</taxon>
        <taxon>Brassica</taxon>
    </lineage>
</organism>
<evidence type="ECO:0000256" key="23">
    <source>
        <dbReference type="SAM" id="SignalP"/>
    </source>
</evidence>
<dbReference type="OrthoDB" id="676979at2759"/>
<keyword evidence="19" id="KW-0325">Glycoprotein</keyword>
<dbReference type="FunFam" id="3.80.10.10:FF:000288">
    <property type="entry name" value="LRR receptor-like serine/threonine-protein kinase EFR"/>
    <property type="match status" value="1"/>
</dbReference>
<evidence type="ECO:0000256" key="18">
    <source>
        <dbReference type="ARBA" id="ARBA00023170"/>
    </source>
</evidence>
<evidence type="ECO:0000256" key="4">
    <source>
        <dbReference type="ARBA" id="ARBA00012513"/>
    </source>
</evidence>
<dbReference type="Pfam" id="PF00069">
    <property type="entry name" value="Pkinase"/>
    <property type="match status" value="1"/>
</dbReference>
<evidence type="ECO:0000256" key="21">
    <source>
        <dbReference type="ARBA" id="ARBA00048679"/>
    </source>
</evidence>
<keyword evidence="16 22" id="KW-1133">Transmembrane helix</keyword>
<dbReference type="Pfam" id="PF00560">
    <property type="entry name" value="LRR_1"/>
    <property type="match status" value="1"/>
</dbReference>
<keyword evidence="13" id="KW-0547">Nucleotide-binding</keyword>
<evidence type="ECO:0000256" key="5">
    <source>
        <dbReference type="ARBA" id="ARBA00022475"/>
    </source>
</evidence>
<feature type="transmembrane region" description="Helical" evidence="22">
    <location>
        <begin position="644"/>
        <end position="666"/>
    </location>
</feature>
<evidence type="ECO:0000256" key="22">
    <source>
        <dbReference type="SAM" id="Phobius"/>
    </source>
</evidence>
<keyword evidence="12" id="KW-0677">Repeat</keyword>
<comment type="subcellular location">
    <subcellularLocation>
        <location evidence="1">Cell membrane</location>
        <topology evidence="1">Single-pass membrane protein</topology>
    </subcellularLocation>
    <subcellularLocation>
        <location evidence="2">Membrane</location>
        <topology evidence="2">Single-pass type I membrane protein</topology>
    </subcellularLocation>
</comment>
<feature type="domain" description="Protein kinase" evidence="24">
    <location>
        <begin position="705"/>
        <end position="1005"/>
    </location>
</feature>
<evidence type="ECO:0000256" key="11">
    <source>
        <dbReference type="ARBA" id="ARBA00022729"/>
    </source>
</evidence>
<dbReference type="Proteomes" id="UP001295469">
    <property type="component" value="Chromosome C04"/>
</dbReference>
<keyword evidence="15" id="KW-0067">ATP-binding</keyword>
<dbReference type="InterPro" id="IPR011009">
    <property type="entry name" value="Kinase-like_dom_sf"/>
</dbReference>
<dbReference type="SUPFAM" id="SSF52058">
    <property type="entry name" value="L domain-like"/>
    <property type="match status" value="2"/>
</dbReference>
<dbReference type="Gene3D" id="3.30.200.20">
    <property type="entry name" value="Phosphorylase Kinase, domain 1"/>
    <property type="match status" value="1"/>
</dbReference>
<evidence type="ECO:0000256" key="17">
    <source>
        <dbReference type="ARBA" id="ARBA00023136"/>
    </source>
</evidence>
<keyword evidence="9" id="KW-0808">Transferase</keyword>
<proteinExistence type="inferred from homology"/>
<keyword evidence="6" id="KW-0723">Serine/threonine-protein kinase</keyword>
<dbReference type="InterPro" id="IPR000719">
    <property type="entry name" value="Prot_kinase_dom"/>
</dbReference>
<dbReference type="PANTHER" id="PTHR48053:SF37">
    <property type="entry name" value="LEUCINE-RICH REPEAT PROTEIN KINASE FAMILY PROTEIN"/>
    <property type="match status" value="1"/>
</dbReference>
<dbReference type="SMART" id="SM00220">
    <property type="entry name" value="S_TKc"/>
    <property type="match status" value="1"/>
</dbReference>
<keyword evidence="18" id="KW-0675">Receptor</keyword>
<evidence type="ECO:0000256" key="7">
    <source>
        <dbReference type="ARBA" id="ARBA00022553"/>
    </source>
</evidence>
<sequence length="1013" mass="111730">MRLFLLFSFSALMLLEPYGFTDETDKKALLDFKSQVSEDKQDVLSSWNNSSPLCSWKGVTCGLKHKRVTRLDLGGWELVGVISPSIGNLSFLISLDLSNNSIGGTIPHQVGNLFRLEYLDMSYNFLIGDIPVDLANCSRLLELDLSRNDLGGGVPSEIGSLGKLEILYLGFNNLGGKLPASFGNLTSLTDVILCSSKIEGRIPDDLARLNQLVSLLLGGNNFTGLFPPSMYNISSLEVLDIFGNGFSGSLKPDFGNLLPNIQYLFMGRNNFTGPIPTTLSNISNLQFLGIEYNKMIGRIPTSFGKLKNLRIVALHGNSLGSYSSGDLEFLKALTNCTQLRTLSVRLNRLGGDLPTAISNLSTNLQQLNLRLNFISGTIPYDIGNLKSLKRLVLSKNLLSGPLPNSIGKLSSLVDLDVSSNRMSGDIPSSIGNITGLEKLYLSNNSFEGTIPPSLAQFKYMLSLWVGSNKLNGTIPHEIMQIPSLFHLDLSNNSFTGCLPDFINPLERLGTLSVAHNKLSGKLPQVLGDCLSLENLYLQGNSFDGDIPNIEGLMGAKRLDFSNNNLSGSIPGYFANFSSLEYLNLSLNNFEGKVPTEGKFRNAKVVTVYGNKDLCGGIKELKLKPCIVHARPMKTTSHSSLSKKVAIGVTSAGIALLLMVFIAYISLRWFRKRKKNQQTSDPTSSALEVFHEKISYAYLRNATDGFSSRNLIGSSSFGTVFKALLPRENKVVAVKVLNLKRRGALKSFMRECESLKDIRHRNLVKLLTACSSIDFQGNDFRALIYEFMPNGSLDMWLHPEEVEEIRRPSRTLTLFERLNIAIDMIYVLDYLHVYCHEPLAHCDLKPSNVLLDDDLNGHISDFGIARLLMKFDQESLFNHLSSAGVRGTIGYAAPEYGMGGQPSMHGDVYSFGVLLLEMFTGKRPTNELFEGNVTLQNYTKLALPERVLDIADSSILNSGLRVGFPLGECLTLVLEVGLKCCEESPKNRLTTSGARKELILIKERFFKATRTARR</sequence>
<dbReference type="FunFam" id="3.80.10.10:FF:000095">
    <property type="entry name" value="LRR receptor-like serine/threonine-protein kinase GSO1"/>
    <property type="match status" value="1"/>
</dbReference>
<evidence type="ECO:0000256" key="10">
    <source>
        <dbReference type="ARBA" id="ARBA00022692"/>
    </source>
</evidence>
<dbReference type="PROSITE" id="PS50011">
    <property type="entry name" value="PROTEIN_KINASE_DOM"/>
    <property type="match status" value="1"/>
</dbReference>
<comment type="similarity">
    <text evidence="3">Belongs to the protein kinase superfamily. Ser/Thr protein kinase family.</text>
</comment>
<gene>
    <name evidence="25" type="ORF">DARMORV10_C04P13650.1</name>
</gene>
<dbReference type="FunFam" id="3.30.200.20:FF:000432">
    <property type="entry name" value="LRR receptor-like serine/threonine-protein kinase EFR"/>
    <property type="match status" value="1"/>
</dbReference>